<reference evidence="1 2" key="1">
    <citation type="submission" date="2014-07" db="EMBL/GenBank/DDBJ databases">
        <title>Genome of Chryseobacterium luteum DSM 18605.</title>
        <authorList>
            <person name="Stropko S.J."/>
            <person name="Pipes S.E."/>
            <person name="Newman J.D."/>
        </authorList>
    </citation>
    <scope>NUCLEOTIDE SEQUENCE [LARGE SCALE GENOMIC DNA]</scope>
    <source>
        <strain evidence="1 2">DSM 18605</strain>
    </source>
</reference>
<protein>
    <submittedName>
        <fullName evidence="1">Uncharacterized protein</fullName>
    </submittedName>
</protein>
<organism evidence="1 2">
    <name type="scientific">Chryseobacterium luteum</name>
    <dbReference type="NCBI Taxonomy" id="421531"/>
    <lineage>
        <taxon>Bacteria</taxon>
        <taxon>Pseudomonadati</taxon>
        <taxon>Bacteroidota</taxon>
        <taxon>Flavobacteriia</taxon>
        <taxon>Flavobacteriales</taxon>
        <taxon>Weeksellaceae</taxon>
        <taxon>Chryseobacterium group</taxon>
        <taxon>Chryseobacterium</taxon>
    </lineage>
</organism>
<comment type="caution">
    <text evidence="1">The sequence shown here is derived from an EMBL/GenBank/DDBJ whole genome shotgun (WGS) entry which is preliminary data.</text>
</comment>
<dbReference type="RefSeq" id="WP_034703833.1">
    <property type="nucleotide sequence ID" value="NZ_JPRO01000005.1"/>
</dbReference>
<name>A0A085ZTQ7_9FLAO</name>
<accession>A0A085ZTQ7</accession>
<dbReference type="Proteomes" id="UP000028703">
    <property type="component" value="Unassembled WGS sequence"/>
</dbReference>
<gene>
    <name evidence="1" type="ORF">IX38_08980</name>
</gene>
<proteinExistence type="predicted"/>
<evidence type="ECO:0000313" key="2">
    <source>
        <dbReference type="Proteomes" id="UP000028703"/>
    </source>
</evidence>
<dbReference type="AlphaFoldDB" id="A0A085ZTQ7"/>
<sequence length="158" mass="18341">MKQILFILLIFYTSTASGQNKCSLKLESNVTQLQKKGIIELSVTNTGNRKIKINKDFSAYRLQLLKIRENVPNKENRIDYTADVDCFADCIKNTVRLKPGKNYIYTIPIKETIQYAKLLNGRTYSFHLFFDFIDLTPEVCNIYGLTDNEVVYTKTNYE</sequence>
<keyword evidence="2" id="KW-1185">Reference proteome</keyword>
<dbReference type="STRING" id="421531.IX38_08980"/>
<evidence type="ECO:0000313" key="1">
    <source>
        <dbReference type="EMBL" id="KFF07821.1"/>
    </source>
</evidence>
<dbReference type="OrthoDB" id="1269890at2"/>
<dbReference type="eggNOG" id="ENOG502ZZV6">
    <property type="taxonomic scope" value="Bacteria"/>
</dbReference>
<dbReference type="EMBL" id="JPRO01000005">
    <property type="protein sequence ID" value="KFF07821.1"/>
    <property type="molecule type" value="Genomic_DNA"/>
</dbReference>